<comment type="similarity">
    <text evidence="1">Belongs to the sigma-70 factor family. ECF subfamily.</text>
</comment>
<evidence type="ECO:0000256" key="1">
    <source>
        <dbReference type="ARBA" id="ARBA00010641"/>
    </source>
</evidence>
<keyword evidence="2" id="KW-0805">Transcription regulation</keyword>
<dbReference type="SUPFAM" id="SSF88659">
    <property type="entry name" value="Sigma3 and sigma4 domains of RNA polymerase sigma factors"/>
    <property type="match status" value="1"/>
</dbReference>
<feature type="domain" description="RNA polymerase sigma-70 region 2" evidence="5">
    <location>
        <begin position="29"/>
        <end position="95"/>
    </location>
</feature>
<dbReference type="PANTHER" id="PTHR43133:SF46">
    <property type="entry name" value="RNA POLYMERASE SIGMA-70 FACTOR ECF SUBFAMILY"/>
    <property type="match status" value="1"/>
</dbReference>
<evidence type="ECO:0000313" key="7">
    <source>
        <dbReference type="EMBL" id="QDB78377.1"/>
    </source>
</evidence>
<accession>A0ABX5VJ14</accession>
<organism evidence="7 8">
    <name type="scientific">Georgenia wutianyii</name>
    <dbReference type="NCBI Taxonomy" id="2585135"/>
    <lineage>
        <taxon>Bacteria</taxon>
        <taxon>Bacillati</taxon>
        <taxon>Actinomycetota</taxon>
        <taxon>Actinomycetes</taxon>
        <taxon>Micrococcales</taxon>
        <taxon>Bogoriellaceae</taxon>
        <taxon>Georgenia</taxon>
    </lineage>
</organism>
<keyword evidence="4" id="KW-0804">Transcription</keyword>
<keyword evidence="3" id="KW-0731">Sigma factor</keyword>
<evidence type="ECO:0000259" key="5">
    <source>
        <dbReference type="Pfam" id="PF04542"/>
    </source>
</evidence>
<dbReference type="NCBIfam" id="TIGR02937">
    <property type="entry name" value="sigma70-ECF"/>
    <property type="match status" value="1"/>
</dbReference>
<dbReference type="EMBL" id="CP040899">
    <property type="protein sequence ID" value="QDB78377.1"/>
    <property type="molecule type" value="Genomic_DNA"/>
</dbReference>
<dbReference type="Pfam" id="PF08281">
    <property type="entry name" value="Sigma70_r4_2"/>
    <property type="match status" value="1"/>
</dbReference>
<dbReference type="Gene3D" id="1.10.10.10">
    <property type="entry name" value="Winged helix-like DNA-binding domain superfamily/Winged helix DNA-binding domain"/>
    <property type="match status" value="1"/>
</dbReference>
<reference evidence="7 8" key="1">
    <citation type="submission" date="2019-05" db="EMBL/GenBank/DDBJ databases">
        <title>Georgenia *** sp. nov., and Georgenia *** sp. nov., isolated from the intestinal contents of plateau pika (Ochotona curzoniae) in the Qinghai-Tibet plateau of China.</title>
        <authorList>
            <person name="Tian Z."/>
        </authorList>
    </citation>
    <scope>NUCLEOTIDE SEQUENCE [LARGE SCALE GENOMIC DNA]</scope>
    <source>
        <strain evidence="7 8">Z294</strain>
    </source>
</reference>
<dbReference type="PANTHER" id="PTHR43133">
    <property type="entry name" value="RNA POLYMERASE ECF-TYPE SIGMA FACTO"/>
    <property type="match status" value="1"/>
</dbReference>
<keyword evidence="8" id="KW-1185">Reference proteome</keyword>
<dbReference type="Proteomes" id="UP000313948">
    <property type="component" value="Chromosome"/>
</dbReference>
<feature type="domain" description="RNA polymerase sigma factor 70 region 4 type 2" evidence="6">
    <location>
        <begin position="123"/>
        <end position="174"/>
    </location>
</feature>
<dbReference type="Gene3D" id="1.10.1740.10">
    <property type="match status" value="1"/>
</dbReference>
<evidence type="ECO:0000256" key="2">
    <source>
        <dbReference type="ARBA" id="ARBA00023015"/>
    </source>
</evidence>
<dbReference type="InterPro" id="IPR036388">
    <property type="entry name" value="WH-like_DNA-bd_sf"/>
</dbReference>
<dbReference type="InterPro" id="IPR039425">
    <property type="entry name" value="RNA_pol_sigma-70-like"/>
</dbReference>
<evidence type="ECO:0000256" key="3">
    <source>
        <dbReference type="ARBA" id="ARBA00023082"/>
    </source>
</evidence>
<proteinExistence type="inferred from homology"/>
<dbReference type="Pfam" id="PF04542">
    <property type="entry name" value="Sigma70_r2"/>
    <property type="match status" value="1"/>
</dbReference>
<dbReference type="InterPro" id="IPR013325">
    <property type="entry name" value="RNA_pol_sigma_r2"/>
</dbReference>
<gene>
    <name evidence="7" type="ORF">FE251_02540</name>
</gene>
<dbReference type="InterPro" id="IPR013249">
    <property type="entry name" value="RNA_pol_sigma70_r4_t2"/>
</dbReference>
<dbReference type="InterPro" id="IPR013324">
    <property type="entry name" value="RNA_pol_sigma_r3/r4-like"/>
</dbReference>
<evidence type="ECO:0000259" key="6">
    <source>
        <dbReference type="Pfam" id="PF08281"/>
    </source>
</evidence>
<dbReference type="RefSeq" id="WP_139947710.1">
    <property type="nucleotide sequence ID" value="NZ_CP040899.1"/>
</dbReference>
<evidence type="ECO:0000313" key="8">
    <source>
        <dbReference type="Proteomes" id="UP000313948"/>
    </source>
</evidence>
<dbReference type="InterPro" id="IPR007627">
    <property type="entry name" value="RNA_pol_sigma70_r2"/>
</dbReference>
<sequence length="182" mass="20131">MPAPPSADGWEAALVAQARDGNESAFETLVRRHQDRAYLVALRITGHPQNAQDAVQDALLNAWKGLPRHRSESSFGTWLIRIVINRCHNQRRAARPITALPDDEPMSGPGPESEVVAAHRQDATMRAMAALPFDQRTALVLHTFNGCTHAEAGRILGISENAAKVRVHRARRTLTARLQGWR</sequence>
<name>A0ABX5VJ14_9MICO</name>
<dbReference type="SUPFAM" id="SSF88946">
    <property type="entry name" value="Sigma2 domain of RNA polymerase sigma factors"/>
    <property type="match status" value="1"/>
</dbReference>
<dbReference type="CDD" id="cd06171">
    <property type="entry name" value="Sigma70_r4"/>
    <property type="match status" value="1"/>
</dbReference>
<evidence type="ECO:0000256" key="4">
    <source>
        <dbReference type="ARBA" id="ARBA00023163"/>
    </source>
</evidence>
<protein>
    <submittedName>
        <fullName evidence="7">RNA polymerase sigma factor</fullName>
    </submittedName>
</protein>
<dbReference type="InterPro" id="IPR014284">
    <property type="entry name" value="RNA_pol_sigma-70_dom"/>
</dbReference>